<dbReference type="PANTHER" id="PTHR42824">
    <property type="entry name" value="GLUTAMINE AMIDOTRANSFERASE"/>
    <property type="match status" value="1"/>
</dbReference>
<dbReference type="EMBL" id="VZZK01000011">
    <property type="protein sequence ID" value="KAB1078852.1"/>
    <property type="molecule type" value="Genomic_DNA"/>
</dbReference>
<accession>A0A6L3T248</accession>
<dbReference type="OrthoDB" id="9804310at2"/>
<dbReference type="CDD" id="cd01908">
    <property type="entry name" value="YafJ"/>
    <property type="match status" value="1"/>
</dbReference>
<protein>
    <submittedName>
        <fullName evidence="3">Class II glutamine amidotransferase</fullName>
    </submittedName>
</protein>
<comment type="caution">
    <text evidence="3">The sequence shown here is derived from an EMBL/GenBank/DDBJ whole genome shotgun (WGS) entry which is preliminary data.</text>
</comment>
<evidence type="ECO:0000259" key="2">
    <source>
        <dbReference type="PROSITE" id="PS51278"/>
    </source>
</evidence>
<keyword evidence="4" id="KW-1185">Reference proteome</keyword>
<proteinExistence type="predicted"/>
<dbReference type="SUPFAM" id="SSF56235">
    <property type="entry name" value="N-terminal nucleophile aminohydrolases (Ntn hydrolases)"/>
    <property type="match status" value="1"/>
</dbReference>
<feature type="domain" description="Glutamine amidotransferase type-2" evidence="2">
    <location>
        <begin position="2"/>
        <end position="250"/>
    </location>
</feature>
<evidence type="ECO:0000256" key="1">
    <source>
        <dbReference type="ARBA" id="ARBA00022962"/>
    </source>
</evidence>
<name>A0A6L3T248_9HYPH</name>
<dbReference type="InterPro" id="IPR017932">
    <property type="entry name" value="GATase_2_dom"/>
</dbReference>
<dbReference type="PANTHER" id="PTHR42824:SF1">
    <property type="entry name" value="GLUTAMINE AMIDOTRANSFERASE YAFJ-RELATED"/>
    <property type="match status" value="1"/>
</dbReference>
<organism evidence="3 4">
    <name type="scientific">Methylobacterium soli</name>
    <dbReference type="NCBI Taxonomy" id="553447"/>
    <lineage>
        <taxon>Bacteria</taxon>
        <taxon>Pseudomonadati</taxon>
        <taxon>Pseudomonadota</taxon>
        <taxon>Alphaproteobacteria</taxon>
        <taxon>Hyphomicrobiales</taxon>
        <taxon>Methylobacteriaceae</taxon>
        <taxon>Methylobacterium</taxon>
    </lineage>
</organism>
<keyword evidence="3" id="KW-0808">Transferase</keyword>
<gene>
    <name evidence="3" type="ORF">F6X53_12625</name>
</gene>
<dbReference type="InterPro" id="IPR026869">
    <property type="entry name" value="EgtC-like"/>
</dbReference>
<dbReference type="Pfam" id="PF13230">
    <property type="entry name" value="GATase_4"/>
    <property type="match status" value="1"/>
</dbReference>
<dbReference type="Proteomes" id="UP000474159">
    <property type="component" value="Unassembled WGS sequence"/>
</dbReference>
<dbReference type="InterPro" id="IPR029055">
    <property type="entry name" value="Ntn_hydrolases_N"/>
</dbReference>
<sequence>MCELLGMSANVPTDIRFSFAALARRGGETGPHVDGWGITFYEGRGCRSFHDPEPSARSELAKLLRNYPIKSRIVIAHVRKANRGRVSLENTHPFTRELWGRRWTFAHNGQLRGVKKLPLRGFEPVGTTDSEHAFCWMLGQLQQSWRALPRPAVLDRAVADLSAELHALGVFNMLLSDSRTLYAHCGKRLCYLTRCAPFGTATLIDEDWRVDFAQETTERDIVTVIATQALTRDELWTDVARGDVLVLRDGGIRLLTPGTRPAKTVTAPPTPVDARA</sequence>
<dbReference type="RefSeq" id="WP_151000385.1">
    <property type="nucleotide sequence ID" value="NZ_BPQY01000331.1"/>
</dbReference>
<dbReference type="PROSITE" id="PS51278">
    <property type="entry name" value="GATASE_TYPE_2"/>
    <property type="match status" value="1"/>
</dbReference>
<evidence type="ECO:0000313" key="4">
    <source>
        <dbReference type="Proteomes" id="UP000474159"/>
    </source>
</evidence>
<dbReference type="Gene3D" id="3.60.20.10">
    <property type="entry name" value="Glutamine Phosphoribosylpyrophosphate, subunit 1, domain 1"/>
    <property type="match status" value="1"/>
</dbReference>
<dbReference type="GO" id="GO:0016740">
    <property type="term" value="F:transferase activity"/>
    <property type="evidence" value="ECO:0007669"/>
    <property type="project" value="UniProtKB-KW"/>
</dbReference>
<dbReference type="AlphaFoldDB" id="A0A6L3T248"/>
<evidence type="ECO:0000313" key="3">
    <source>
        <dbReference type="EMBL" id="KAB1078852.1"/>
    </source>
</evidence>
<keyword evidence="1 3" id="KW-0315">Glutamine amidotransferase</keyword>
<reference evidence="3 4" key="1">
    <citation type="submission" date="2019-09" db="EMBL/GenBank/DDBJ databases">
        <title>YIM 48816 draft genome.</title>
        <authorList>
            <person name="Jiang L."/>
        </authorList>
    </citation>
    <scope>NUCLEOTIDE SEQUENCE [LARGE SCALE GENOMIC DNA]</scope>
    <source>
        <strain evidence="3 4">YIM 48816</strain>
    </source>
</reference>